<dbReference type="InterPro" id="IPR012255">
    <property type="entry name" value="ETF_b"/>
</dbReference>
<accession>A0ABW2KKU8</accession>
<sequence length="316" mass="31627">MRVAAAVKLVDLRPDVDPLSGVVRESHRRDAHTLGVSPADHAALETALRIADARGGEVVAVSVGPPAAEAVLRDALTVGAARAVRVELPTAGPHGSASSATVAAALAAVVGPDGIAPADLVVCGDVSLDRGSGSVPAFLAEELAAAQALGLVAVSAAPPESGGSGPDGRGELHAVRRLDRGRREVLRVPLPAVVSVEAGTAGLRRAPLSALLEGTAGRVETALAPAPRAGVSGFPQRPEPFRPGPRPLPGPDPAGDALERALAITTSPAGRPPRRIVTAGPEEAAAELLDYLRETGHLRRGGPGVPGPRPGGTGQA</sequence>
<comment type="cofactor">
    <cofactor evidence="1">
        <name>FAD</name>
        <dbReference type="ChEBI" id="CHEBI:57692"/>
    </cofactor>
</comment>
<dbReference type="NCBIfam" id="TIGR04503">
    <property type="entry name" value="mft_etfB"/>
    <property type="match status" value="1"/>
</dbReference>
<dbReference type="SMART" id="SM00893">
    <property type="entry name" value="ETF"/>
    <property type="match status" value="1"/>
</dbReference>
<dbReference type="InterPro" id="IPR030982">
    <property type="entry name" value="Mft_EtfB"/>
</dbReference>
<keyword evidence="7" id="KW-1185">Reference proteome</keyword>
<dbReference type="InterPro" id="IPR014730">
    <property type="entry name" value="ETF_a/b_N"/>
</dbReference>
<evidence type="ECO:0000313" key="7">
    <source>
        <dbReference type="Proteomes" id="UP001596540"/>
    </source>
</evidence>
<evidence type="ECO:0000256" key="4">
    <source>
        <dbReference type="SAM" id="MobiDB-lite"/>
    </source>
</evidence>
<feature type="region of interest" description="Disordered" evidence="4">
    <location>
        <begin position="295"/>
        <end position="316"/>
    </location>
</feature>
<proteinExistence type="predicted"/>
<evidence type="ECO:0000256" key="1">
    <source>
        <dbReference type="ARBA" id="ARBA00001974"/>
    </source>
</evidence>
<feature type="domain" description="Electron transfer flavoprotein alpha/beta-subunit N-terminal" evidence="5">
    <location>
        <begin position="26"/>
        <end position="221"/>
    </location>
</feature>
<dbReference type="RefSeq" id="WP_379872464.1">
    <property type="nucleotide sequence ID" value="NZ_JBHTBH010000009.1"/>
</dbReference>
<dbReference type="PANTHER" id="PTHR21294">
    <property type="entry name" value="ELECTRON TRANSFER FLAVOPROTEIN BETA-SUBUNIT"/>
    <property type="match status" value="1"/>
</dbReference>
<feature type="compositionally biased region" description="Pro residues" evidence="4">
    <location>
        <begin position="237"/>
        <end position="252"/>
    </location>
</feature>
<evidence type="ECO:0000313" key="6">
    <source>
        <dbReference type="EMBL" id="MFC7329811.1"/>
    </source>
</evidence>
<dbReference type="Proteomes" id="UP001596540">
    <property type="component" value="Unassembled WGS sequence"/>
</dbReference>
<feature type="region of interest" description="Disordered" evidence="4">
    <location>
        <begin position="228"/>
        <end position="256"/>
    </location>
</feature>
<comment type="caution">
    <text evidence="6">The sequence shown here is derived from an EMBL/GenBank/DDBJ whole genome shotgun (WGS) entry which is preliminary data.</text>
</comment>
<evidence type="ECO:0000256" key="2">
    <source>
        <dbReference type="ARBA" id="ARBA00011355"/>
    </source>
</evidence>
<dbReference type="Pfam" id="PF01012">
    <property type="entry name" value="ETF"/>
    <property type="match status" value="1"/>
</dbReference>
<protein>
    <submittedName>
        <fullName evidence="6">Mycofactocin-associated electron transfer flavoprotein beta subunit</fullName>
    </submittedName>
</protein>
<name>A0ABW2KKU8_9ACTN</name>
<organism evidence="6 7">
    <name type="scientific">Marinactinospora rubrisoli</name>
    <dbReference type="NCBI Taxonomy" id="2715399"/>
    <lineage>
        <taxon>Bacteria</taxon>
        <taxon>Bacillati</taxon>
        <taxon>Actinomycetota</taxon>
        <taxon>Actinomycetes</taxon>
        <taxon>Streptosporangiales</taxon>
        <taxon>Nocardiopsidaceae</taxon>
        <taxon>Marinactinospora</taxon>
    </lineage>
</organism>
<evidence type="ECO:0000259" key="5">
    <source>
        <dbReference type="SMART" id="SM00893"/>
    </source>
</evidence>
<evidence type="ECO:0000256" key="3">
    <source>
        <dbReference type="ARBA" id="ARBA00025649"/>
    </source>
</evidence>
<comment type="subunit">
    <text evidence="2">Heterodimer of an alpha and a beta subunit.</text>
</comment>
<dbReference type="SUPFAM" id="SSF52402">
    <property type="entry name" value="Adenine nucleotide alpha hydrolases-like"/>
    <property type="match status" value="1"/>
</dbReference>
<dbReference type="Gene3D" id="3.40.50.620">
    <property type="entry name" value="HUPs"/>
    <property type="match status" value="1"/>
</dbReference>
<gene>
    <name evidence="6" type="ORF">ACFQRF_18930</name>
</gene>
<dbReference type="InterPro" id="IPR014729">
    <property type="entry name" value="Rossmann-like_a/b/a_fold"/>
</dbReference>
<comment type="function">
    <text evidence="3">The electron transfer flavoprotein serves as a specific electron acceptor for other dehydrogenases. It transfers the electrons to the main respiratory chain via ETF-ubiquinone oxidoreductase (ETF dehydrogenase).</text>
</comment>
<reference evidence="7" key="1">
    <citation type="journal article" date="2019" name="Int. J. Syst. Evol. Microbiol.">
        <title>The Global Catalogue of Microorganisms (GCM) 10K type strain sequencing project: providing services to taxonomists for standard genome sequencing and annotation.</title>
        <authorList>
            <consortium name="The Broad Institute Genomics Platform"/>
            <consortium name="The Broad Institute Genome Sequencing Center for Infectious Disease"/>
            <person name="Wu L."/>
            <person name="Ma J."/>
        </authorList>
    </citation>
    <scope>NUCLEOTIDE SEQUENCE [LARGE SCALE GENOMIC DNA]</scope>
    <source>
        <strain evidence="7">CGMCC 4.7382</strain>
    </source>
</reference>
<dbReference type="EMBL" id="JBHTBH010000009">
    <property type="protein sequence ID" value="MFC7329811.1"/>
    <property type="molecule type" value="Genomic_DNA"/>
</dbReference>